<evidence type="ECO:0000313" key="2">
    <source>
        <dbReference type="EMBL" id="BBD72363.1"/>
    </source>
</evidence>
<keyword evidence="4" id="KW-1185">Reference proteome</keyword>
<feature type="transmembrane region" description="Helical" evidence="1">
    <location>
        <begin position="6"/>
        <end position="27"/>
    </location>
</feature>
<dbReference type="EMBL" id="AP018553">
    <property type="protein sequence ID" value="BBD72363.1"/>
    <property type="molecule type" value="Genomic_DNA"/>
</dbReference>
<dbReference type="EMBL" id="BMQS01000004">
    <property type="protein sequence ID" value="GGT90027.1"/>
    <property type="molecule type" value="Genomic_DNA"/>
</dbReference>
<dbReference type="Proteomes" id="UP000276741">
    <property type="component" value="Chromosome"/>
</dbReference>
<dbReference type="KEGG" id="sacd:HS1genome_0752"/>
<evidence type="ECO:0000256" key="1">
    <source>
        <dbReference type="SAM" id="Phobius"/>
    </source>
</evidence>
<reference evidence="3" key="4">
    <citation type="submission" date="2020-09" db="EMBL/GenBank/DDBJ databases">
        <authorList>
            <person name="Sun Q."/>
            <person name="Ohkuma M."/>
        </authorList>
    </citation>
    <scope>NUCLEOTIDE SEQUENCE</scope>
    <source>
        <strain evidence="3">JCM 31740</strain>
    </source>
</reference>
<dbReference type="AlphaFoldDB" id="A0A348B2G1"/>
<organism evidence="2 4">
    <name type="scientific">Sulfodiicoccus acidiphilus</name>
    <dbReference type="NCBI Taxonomy" id="1670455"/>
    <lineage>
        <taxon>Archaea</taxon>
        <taxon>Thermoproteota</taxon>
        <taxon>Thermoprotei</taxon>
        <taxon>Sulfolobales</taxon>
        <taxon>Sulfolobaceae</taxon>
        <taxon>Sulfodiicoccus</taxon>
    </lineage>
</organism>
<name>A0A348B2G1_9CREN</name>
<proteinExistence type="predicted"/>
<keyword evidence="1" id="KW-0472">Membrane</keyword>
<sequence>MVLDPYMWILITMKFGILLLALISLSLPTSTFLYQQLFYSTTTIVTVVGHGRETIYYNVTRSHVTGSELHFTLAVGGPDSVIVTQVIDGSHKVNVNLPAHAGVNNYSLSVGSPMFGTANLTLSNGLTLQLNLTQVVWVNRTVD</sequence>
<evidence type="ECO:0000313" key="3">
    <source>
        <dbReference type="EMBL" id="GGT90027.1"/>
    </source>
</evidence>
<keyword evidence="1" id="KW-1133">Transmembrane helix</keyword>
<evidence type="ECO:0000313" key="4">
    <source>
        <dbReference type="Proteomes" id="UP000276741"/>
    </source>
</evidence>
<reference evidence="2" key="3">
    <citation type="journal article" date="2019" name="BMC Res. Notes">
        <title>Complete genome sequence of the Sulfodiicoccus acidiphilus strain HS-1T, the first crenarchaeon that lacks polB3, isolated from an acidic hot spring in Ohwaku-dani, Hakone, Japan.</title>
        <authorList>
            <person name="Sakai H.D."/>
            <person name="Kurosawa N."/>
        </authorList>
    </citation>
    <scope>NUCLEOTIDE SEQUENCE</scope>
    <source>
        <strain evidence="2">HS-1</strain>
    </source>
</reference>
<dbReference type="Proteomes" id="UP000616143">
    <property type="component" value="Unassembled WGS sequence"/>
</dbReference>
<protein>
    <submittedName>
        <fullName evidence="2">Uncharacterized protein</fullName>
    </submittedName>
</protein>
<accession>A0A348B2G1</accession>
<gene>
    <name evidence="3" type="ORF">GCM10007116_04700</name>
    <name evidence="2" type="ORF">HS1genome_0752</name>
</gene>
<reference evidence="3" key="1">
    <citation type="journal article" date="2014" name="Int. J. Syst. Evol. Microbiol.">
        <title>Complete genome sequence of Corynebacterium casei LMG S-19264T (=DSM 44701T), isolated from a smear-ripened cheese.</title>
        <authorList>
            <consortium name="US DOE Joint Genome Institute (JGI-PGF)"/>
            <person name="Walter F."/>
            <person name="Albersmeier A."/>
            <person name="Kalinowski J."/>
            <person name="Ruckert C."/>
        </authorList>
    </citation>
    <scope>NUCLEOTIDE SEQUENCE</scope>
    <source>
        <strain evidence="3">JCM 31740</strain>
    </source>
</reference>
<reference evidence="4" key="2">
    <citation type="submission" date="2018-04" db="EMBL/GenBank/DDBJ databases">
        <title>Complete genome sequence of Sulfodiicoccus acidiphilus strain HS-1.</title>
        <authorList>
            <person name="Sakai H.D."/>
            <person name="Kurosawa N."/>
        </authorList>
    </citation>
    <scope>NUCLEOTIDE SEQUENCE [LARGE SCALE GENOMIC DNA]</scope>
    <source>
        <strain evidence="4">HS-1</strain>
    </source>
</reference>
<keyword evidence="1" id="KW-0812">Transmembrane</keyword>